<dbReference type="GO" id="GO:0004674">
    <property type="term" value="F:protein serine/threonine kinase activity"/>
    <property type="evidence" value="ECO:0007669"/>
    <property type="project" value="UniProtKB-KW"/>
</dbReference>
<dbReference type="PANTHER" id="PTHR43289:SF6">
    <property type="entry name" value="SERINE_THREONINE-PROTEIN KINASE NEKL-3"/>
    <property type="match status" value="1"/>
</dbReference>
<dbReference type="PROSITE" id="PS00109">
    <property type="entry name" value="PROTEIN_KINASE_TYR"/>
    <property type="match status" value="1"/>
</dbReference>
<evidence type="ECO:0000313" key="10">
    <source>
        <dbReference type="Proteomes" id="UP000664052"/>
    </source>
</evidence>
<feature type="region of interest" description="Disordered" evidence="6">
    <location>
        <begin position="564"/>
        <end position="583"/>
    </location>
</feature>
<dbReference type="Proteomes" id="UP000664052">
    <property type="component" value="Unassembled WGS sequence"/>
</dbReference>
<evidence type="ECO:0000259" key="8">
    <source>
        <dbReference type="PROSITE" id="PS50011"/>
    </source>
</evidence>
<evidence type="ECO:0000256" key="3">
    <source>
        <dbReference type="ARBA" id="ARBA00022777"/>
    </source>
</evidence>
<feature type="transmembrane region" description="Helical" evidence="7">
    <location>
        <begin position="156"/>
        <end position="173"/>
    </location>
</feature>
<proteinExistence type="predicted"/>
<keyword evidence="7" id="KW-0812">Transmembrane</keyword>
<evidence type="ECO:0000256" key="1">
    <source>
        <dbReference type="ARBA" id="ARBA00022679"/>
    </source>
</evidence>
<dbReference type="Gene3D" id="1.10.510.10">
    <property type="entry name" value="Transferase(Phosphotransferase) domain 1"/>
    <property type="match status" value="1"/>
</dbReference>
<dbReference type="PROSITE" id="PS00107">
    <property type="entry name" value="PROTEIN_KINASE_ATP"/>
    <property type="match status" value="1"/>
</dbReference>
<feature type="transmembrane region" description="Helical" evidence="7">
    <location>
        <begin position="126"/>
        <end position="144"/>
    </location>
</feature>
<feature type="transmembrane region" description="Helical" evidence="7">
    <location>
        <begin position="20"/>
        <end position="41"/>
    </location>
</feature>
<feature type="domain" description="Protein kinase" evidence="8">
    <location>
        <begin position="223"/>
        <end position="497"/>
    </location>
</feature>
<dbReference type="InterPro" id="IPR017441">
    <property type="entry name" value="Protein_kinase_ATP_BS"/>
</dbReference>
<evidence type="ECO:0000256" key="4">
    <source>
        <dbReference type="ARBA" id="ARBA00022840"/>
    </source>
</evidence>
<dbReference type="SUPFAM" id="SSF56112">
    <property type="entry name" value="Protein kinase-like (PK-like)"/>
    <property type="match status" value="1"/>
</dbReference>
<dbReference type="Gene3D" id="3.30.200.20">
    <property type="entry name" value="Phosphorylase Kinase, domain 1"/>
    <property type="match status" value="1"/>
</dbReference>
<keyword evidence="1" id="KW-0808">Transferase</keyword>
<feature type="transmembrane region" description="Helical" evidence="7">
    <location>
        <begin position="53"/>
        <end position="75"/>
    </location>
</feature>
<keyword evidence="10" id="KW-1185">Reference proteome</keyword>
<keyword evidence="9" id="KW-0723">Serine/threonine-protein kinase</keyword>
<evidence type="ECO:0000256" key="5">
    <source>
        <dbReference type="PROSITE-ProRule" id="PRU10141"/>
    </source>
</evidence>
<accession>A0ABS3D8X9</accession>
<sequence>MLALVHFATWVAVRSQRVQLWLACSFLGFAAISLTAGMTRAETAVTLTDSRAWLLLGALTSIPLPYTLLRVVWSLLDLPLTRWRRTVLGVAVALGAVRVLDVVRSLGASAVEGMTANQLEHATAELGLPLFWLLSVGVGTLWTVEAARLLKRRGAMAAAVLAAALCALALLLRELAVDLGWVDGFHVLPLVGLPFLLLSSTALAILTARSLRGADLGTGIHRYRRLSRLGRGGMGEVWLALRTGRAGFHRLVVLKRMLEGDDGDEAESAEVRVQRFIGEARTSARLHHPNIVSVHDLGQVDGAWFIVMEYLSGVNVLELVQRATSAGALPLEVMVEICQQALRGLAYAHEQGVTHRDISTDNLVVSFDGVVKVVDFGIAQRAGAPPERVTGVSRPAGDGRLTQVGGIIGKLAYMPPERMEGADATPSGDLFALGCVLFELLTRTLSRMMPPSPSQLKAVERVEAPEASRILRQVLEVALQPHPEHRFASASAFHRALEPVRQLLPAVDLAVWLRANSPERWAREQRLLALSDPTPGEVEALLRSRPSVAATVVSDTLETTAPTEVIASRPVAEEPTLPLRSRR</sequence>
<evidence type="ECO:0000313" key="9">
    <source>
        <dbReference type="EMBL" id="MBN8228128.1"/>
    </source>
</evidence>
<dbReference type="InterPro" id="IPR008266">
    <property type="entry name" value="Tyr_kinase_AS"/>
</dbReference>
<dbReference type="PANTHER" id="PTHR43289">
    <property type="entry name" value="MITOGEN-ACTIVATED PROTEIN KINASE KINASE KINASE 20-RELATED"/>
    <property type="match status" value="1"/>
</dbReference>
<dbReference type="EMBL" id="JAFIMU010000006">
    <property type="protein sequence ID" value="MBN8228128.1"/>
    <property type="molecule type" value="Genomic_DNA"/>
</dbReference>
<dbReference type="CDD" id="cd14014">
    <property type="entry name" value="STKc_PknB_like"/>
    <property type="match status" value="1"/>
</dbReference>
<keyword evidence="3 9" id="KW-0418">Kinase</keyword>
<dbReference type="InterPro" id="IPR011009">
    <property type="entry name" value="Kinase-like_dom_sf"/>
</dbReference>
<feature type="binding site" evidence="5">
    <location>
        <position position="255"/>
    </location>
    <ligand>
        <name>ATP</name>
        <dbReference type="ChEBI" id="CHEBI:30616"/>
    </ligand>
</feature>
<name>A0ABS3D8X9_9BACT</name>
<dbReference type="InterPro" id="IPR000719">
    <property type="entry name" value="Prot_kinase_dom"/>
</dbReference>
<comment type="caution">
    <text evidence="9">The sequence shown here is derived from an EMBL/GenBank/DDBJ whole genome shotgun (WGS) entry which is preliminary data.</text>
</comment>
<dbReference type="PROSITE" id="PS50011">
    <property type="entry name" value="PROTEIN_KINASE_DOM"/>
    <property type="match status" value="1"/>
</dbReference>
<keyword evidence="2 5" id="KW-0547">Nucleotide-binding</keyword>
<gene>
    <name evidence="9" type="ORF">JYK02_11475</name>
</gene>
<keyword evidence="7" id="KW-0472">Membrane</keyword>
<keyword evidence="4 5" id="KW-0067">ATP-binding</keyword>
<dbReference type="Pfam" id="PF00069">
    <property type="entry name" value="Pkinase"/>
    <property type="match status" value="1"/>
</dbReference>
<organism evidence="9 10">
    <name type="scientific">Corallococcus macrosporus</name>
    <dbReference type="NCBI Taxonomy" id="35"/>
    <lineage>
        <taxon>Bacteria</taxon>
        <taxon>Pseudomonadati</taxon>
        <taxon>Myxococcota</taxon>
        <taxon>Myxococcia</taxon>
        <taxon>Myxococcales</taxon>
        <taxon>Cystobacterineae</taxon>
        <taxon>Myxococcaceae</taxon>
        <taxon>Corallococcus</taxon>
    </lineage>
</organism>
<evidence type="ECO:0000256" key="7">
    <source>
        <dbReference type="SAM" id="Phobius"/>
    </source>
</evidence>
<reference evidence="9 10" key="1">
    <citation type="submission" date="2021-02" db="EMBL/GenBank/DDBJ databases">
        <title>De Novo genome assembly of isolated myxobacteria.</title>
        <authorList>
            <person name="Stevens D.C."/>
        </authorList>
    </citation>
    <scope>NUCLEOTIDE SEQUENCE [LARGE SCALE GENOMIC DNA]</scope>
    <source>
        <strain evidence="9 10">ATCC 29039</strain>
    </source>
</reference>
<protein>
    <submittedName>
        <fullName evidence="9">Serine/threonine protein kinase</fullName>
    </submittedName>
</protein>
<feature type="transmembrane region" description="Helical" evidence="7">
    <location>
        <begin position="185"/>
        <end position="206"/>
    </location>
</feature>
<evidence type="ECO:0000256" key="6">
    <source>
        <dbReference type="SAM" id="MobiDB-lite"/>
    </source>
</evidence>
<keyword evidence="7" id="KW-1133">Transmembrane helix</keyword>
<evidence type="ECO:0000256" key="2">
    <source>
        <dbReference type="ARBA" id="ARBA00022741"/>
    </source>
</evidence>